<feature type="compositionally biased region" description="Polar residues" evidence="1">
    <location>
        <begin position="48"/>
        <end position="58"/>
    </location>
</feature>
<evidence type="ECO:0000256" key="1">
    <source>
        <dbReference type="SAM" id="MobiDB-lite"/>
    </source>
</evidence>
<dbReference type="Proteomes" id="UP000824469">
    <property type="component" value="Unassembled WGS sequence"/>
</dbReference>
<gene>
    <name evidence="2" type="ORF">KI387_027385</name>
</gene>
<evidence type="ECO:0000313" key="3">
    <source>
        <dbReference type="Proteomes" id="UP000824469"/>
    </source>
</evidence>
<protein>
    <submittedName>
        <fullName evidence="2">Uncharacterized protein</fullName>
    </submittedName>
</protein>
<evidence type="ECO:0000313" key="2">
    <source>
        <dbReference type="EMBL" id="KAH9312350.1"/>
    </source>
</evidence>
<feature type="compositionally biased region" description="Polar residues" evidence="1">
    <location>
        <begin position="18"/>
        <end position="33"/>
    </location>
</feature>
<proteinExistence type="predicted"/>
<sequence length="68" mass="7180">STDTGSLDSTFDDEDCAPSSNVESTTEDSSPLSLTIPESVDKSHISSDIEQSPTQPHTIITLASFPLP</sequence>
<dbReference type="AlphaFoldDB" id="A0AA38L8Z9"/>
<feature type="non-terminal residue" evidence="2">
    <location>
        <position position="1"/>
    </location>
</feature>
<name>A0AA38L8Z9_TAXCH</name>
<organism evidence="2 3">
    <name type="scientific">Taxus chinensis</name>
    <name type="common">Chinese yew</name>
    <name type="synonym">Taxus wallichiana var. chinensis</name>
    <dbReference type="NCBI Taxonomy" id="29808"/>
    <lineage>
        <taxon>Eukaryota</taxon>
        <taxon>Viridiplantae</taxon>
        <taxon>Streptophyta</taxon>
        <taxon>Embryophyta</taxon>
        <taxon>Tracheophyta</taxon>
        <taxon>Spermatophyta</taxon>
        <taxon>Pinopsida</taxon>
        <taxon>Pinidae</taxon>
        <taxon>Conifers II</taxon>
        <taxon>Cupressales</taxon>
        <taxon>Taxaceae</taxon>
        <taxon>Taxus</taxon>
    </lineage>
</organism>
<comment type="caution">
    <text evidence="2">The sequence shown here is derived from an EMBL/GenBank/DDBJ whole genome shotgun (WGS) entry which is preliminary data.</text>
</comment>
<accession>A0AA38L8Z9</accession>
<reference evidence="2 3" key="1">
    <citation type="journal article" date="2021" name="Nat. Plants">
        <title>The Taxus genome provides insights into paclitaxel biosynthesis.</title>
        <authorList>
            <person name="Xiong X."/>
            <person name="Gou J."/>
            <person name="Liao Q."/>
            <person name="Li Y."/>
            <person name="Zhou Q."/>
            <person name="Bi G."/>
            <person name="Li C."/>
            <person name="Du R."/>
            <person name="Wang X."/>
            <person name="Sun T."/>
            <person name="Guo L."/>
            <person name="Liang H."/>
            <person name="Lu P."/>
            <person name="Wu Y."/>
            <person name="Zhang Z."/>
            <person name="Ro D.K."/>
            <person name="Shang Y."/>
            <person name="Huang S."/>
            <person name="Yan J."/>
        </authorList>
    </citation>
    <scope>NUCLEOTIDE SEQUENCE [LARGE SCALE GENOMIC DNA]</scope>
    <source>
        <strain evidence="2">Ta-2019</strain>
    </source>
</reference>
<keyword evidence="3" id="KW-1185">Reference proteome</keyword>
<feature type="non-terminal residue" evidence="2">
    <location>
        <position position="68"/>
    </location>
</feature>
<feature type="region of interest" description="Disordered" evidence="1">
    <location>
        <begin position="1"/>
        <end position="68"/>
    </location>
</feature>
<dbReference type="EMBL" id="JAHRHJ020000006">
    <property type="protein sequence ID" value="KAH9312350.1"/>
    <property type="molecule type" value="Genomic_DNA"/>
</dbReference>